<evidence type="ECO:0000256" key="1">
    <source>
        <dbReference type="ARBA" id="ARBA00004123"/>
    </source>
</evidence>
<feature type="region of interest" description="Disordered" evidence="7">
    <location>
        <begin position="366"/>
        <end position="409"/>
    </location>
</feature>
<evidence type="ECO:0000256" key="4">
    <source>
        <dbReference type="ARBA" id="ARBA00023163"/>
    </source>
</evidence>
<gene>
    <name evidence="9" type="ORF">OLC1_LOCUS3268</name>
</gene>
<organism evidence="9 10">
    <name type="scientific">Oldenlandia corymbosa var. corymbosa</name>
    <dbReference type="NCBI Taxonomy" id="529605"/>
    <lineage>
        <taxon>Eukaryota</taxon>
        <taxon>Viridiplantae</taxon>
        <taxon>Streptophyta</taxon>
        <taxon>Embryophyta</taxon>
        <taxon>Tracheophyta</taxon>
        <taxon>Spermatophyta</taxon>
        <taxon>Magnoliopsida</taxon>
        <taxon>eudicotyledons</taxon>
        <taxon>Gunneridae</taxon>
        <taxon>Pentapetalae</taxon>
        <taxon>asterids</taxon>
        <taxon>lamiids</taxon>
        <taxon>Gentianales</taxon>
        <taxon>Rubiaceae</taxon>
        <taxon>Rubioideae</taxon>
        <taxon>Spermacoceae</taxon>
        <taxon>Hedyotis-Oldenlandia complex</taxon>
        <taxon>Oldenlandia</taxon>
    </lineage>
</organism>
<feature type="compositionally biased region" description="Polar residues" evidence="7">
    <location>
        <begin position="366"/>
        <end position="380"/>
    </location>
</feature>
<dbReference type="InterPro" id="IPR019542">
    <property type="entry name" value="Enhancer_polycomb-like_N"/>
</dbReference>
<keyword evidence="5 6" id="KW-0539">Nucleus</keyword>
<evidence type="ECO:0000256" key="3">
    <source>
        <dbReference type="ARBA" id="ARBA00023015"/>
    </source>
</evidence>
<comment type="similarity">
    <text evidence="2 6">Belongs to the enhancer of polycomb family.</text>
</comment>
<reference evidence="9" key="1">
    <citation type="submission" date="2023-03" db="EMBL/GenBank/DDBJ databases">
        <authorList>
            <person name="Julca I."/>
        </authorList>
    </citation>
    <scope>NUCLEOTIDE SEQUENCE</scope>
</reference>
<name>A0AAV1C774_OLDCO</name>
<feature type="compositionally biased region" description="Basic and acidic residues" evidence="7">
    <location>
        <begin position="39"/>
        <end position="50"/>
    </location>
</feature>
<dbReference type="GO" id="GO:0006357">
    <property type="term" value="P:regulation of transcription by RNA polymerase II"/>
    <property type="evidence" value="ECO:0007669"/>
    <property type="project" value="InterPro"/>
</dbReference>
<dbReference type="EMBL" id="OX459118">
    <property type="protein sequence ID" value="CAI9091310.1"/>
    <property type="molecule type" value="Genomic_DNA"/>
</dbReference>
<dbReference type="GO" id="GO:0005634">
    <property type="term" value="C:nucleus"/>
    <property type="evidence" value="ECO:0007669"/>
    <property type="project" value="UniProtKB-SubCell"/>
</dbReference>
<dbReference type="InterPro" id="IPR024943">
    <property type="entry name" value="Enhancer_polycomb"/>
</dbReference>
<evidence type="ECO:0000313" key="10">
    <source>
        <dbReference type="Proteomes" id="UP001161247"/>
    </source>
</evidence>
<comment type="subcellular location">
    <subcellularLocation>
        <location evidence="1 6">Nucleus</location>
    </subcellularLocation>
</comment>
<evidence type="ECO:0000313" key="9">
    <source>
        <dbReference type="EMBL" id="CAI9091310.1"/>
    </source>
</evidence>
<keyword evidence="10" id="KW-1185">Reference proteome</keyword>
<dbReference type="GO" id="GO:0035267">
    <property type="term" value="C:NuA4 histone acetyltransferase complex"/>
    <property type="evidence" value="ECO:0007669"/>
    <property type="project" value="InterPro"/>
</dbReference>
<evidence type="ECO:0000256" key="7">
    <source>
        <dbReference type="SAM" id="MobiDB-lite"/>
    </source>
</evidence>
<sequence>MPSVGMRRSTRVFGARVLRSGRRLWSVKNNNAEWIELLDNSRDGGGDATKRKERGRQGNYAVPEQNIRDMDVDKKVVEPISENVVPEAVVANNHVGRRWGIVYTRKRKKVDSGVADILPSGDKKRFGKHFSRKKLKKKVEQKVPFKACHSDVCLVASEGSFDNPVPSLIVIVDISFCDWDLVSCLLSSVLRYIWRAKVGFLQLFPFLNSKTIGLSYSSRGIRFLKDSKLVCRGRCIIWGSCSSAPVFSVDYSVIPYCFMLLKSRMMLEFDRLACSIGHNVVDVVEEDEDDEATSHMCSGREVITETAVDILMAAAPTDCSRKIDLNTSTSSQKWCPNVMSKSEGLTKTGRALVDSLNLVRGQTEVPSFNDTSISEPSMQLRSGHYIQSRRSSRSKRGRRPTSLATRKTNSVSVSSLLSFRHNGTKVSPTKHNRQLRSSALRKKAAAQMNIAAKTTQVKSISEGLKSEVDLTSCSANVLVMDSEKGYRVEGAMISLELSAEKQWNLVIRKDGTHHFSLVVQKFMRPCSFNRFTQSVIWSTDNDWKLEFTNRQDWLVFKELYKIGSSRNAQEAAEMVIPVPGVHEVPGYVNNISVFLRPNSYISMKDDELSRALARRTTNYDMDSEDEEWLNKFNCEFREANPDQKLLSSEDFELAIDAFERGFFCNPDDFADECTTPQINLSLERRVIEAVHGFWIKKRKQKKSALVKVFQLYQRRRTQQLLPNSVLRKKRSFKRQGSFFGRGKQRPLLQAIAAEQGVWEQSAIVKVEEAKAAANRSEGLAVLKRQRAQQLMENADLATYKATMALKIAELARAVQSPDAVALLLPDL</sequence>
<feature type="domain" description="Enhancer of polycomb-like N-terminal" evidence="8">
    <location>
        <begin position="462"/>
        <end position="660"/>
    </location>
</feature>
<protein>
    <recommendedName>
        <fullName evidence="6">Enhancer of polycomb-like protein</fullName>
    </recommendedName>
</protein>
<accession>A0AAV1C774</accession>
<evidence type="ECO:0000256" key="2">
    <source>
        <dbReference type="ARBA" id="ARBA00008035"/>
    </source>
</evidence>
<dbReference type="PANTHER" id="PTHR14898">
    <property type="entry name" value="ENHANCER OF POLYCOMB"/>
    <property type="match status" value="1"/>
</dbReference>
<keyword evidence="3 6" id="KW-0805">Transcription regulation</keyword>
<evidence type="ECO:0000256" key="6">
    <source>
        <dbReference type="RuleBase" id="RU361124"/>
    </source>
</evidence>
<evidence type="ECO:0000259" key="8">
    <source>
        <dbReference type="Pfam" id="PF10513"/>
    </source>
</evidence>
<proteinExistence type="inferred from homology"/>
<feature type="compositionally biased region" description="Basic residues" evidence="7">
    <location>
        <begin position="390"/>
        <end position="399"/>
    </location>
</feature>
<dbReference type="AlphaFoldDB" id="A0AAV1C774"/>
<dbReference type="Proteomes" id="UP001161247">
    <property type="component" value="Chromosome 1"/>
</dbReference>
<dbReference type="Pfam" id="PF10513">
    <property type="entry name" value="EPL1"/>
    <property type="match status" value="1"/>
</dbReference>
<evidence type="ECO:0000256" key="5">
    <source>
        <dbReference type="ARBA" id="ARBA00023242"/>
    </source>
</evidence>
<keyword evidence="4 6" id="KW-0804">Transcription</keyword>
<feature type="region of interest" description="Disordered" evidence="7">
    <location>
        <begin position="39"/>
        <end position="58"/>
    </location>
</feature>